<feature type="transmembrane region" description="Helical" evidence="2">
    <location>
        <begin position="20"/>
        <end position="44"/>
    </location>
</feature>
<dbReference type="Pfam" id="PF05036">
    <property type="entry name" value="SPOR"/>
    <property type="match status" value="1"/>
</dbReference>
<dbReference type="OrthoDB" id="5453354at2"/>
<dbReference type="PANTHER" id="PTHR38687:SF1">
    <property type="entry name" value="CELL DIVISION PROTEIN DEDD"/>
    <property type="match status" value="1"/>
</dbReference>
<dbReference type="Gene3D" id="3.30.70.1070">
    <property type="entry name" value="Sporulation related repeat"/>
    <property type="match status" value="1"/>
</dbReference>
<sequence>MARTTKDPNAPRSVTVHLSLGKATALSVLAVFVVAWAFALGIVVGRGYKPEQAVPEIARIMPMPQTVPKPAPQGVLRPEELSYLDTLSKPPENTAKAAERPAKRPAPQAEKPAEKTITPTQQQAQAQTPAQQPTPAPQSAPASAPKPAAPAPVPPQQESQERFTYIYQVASFSDQAQAKALSERIKGLGLSASTEASEINGRTWHRVLVRFIGTAEETHGMREKLATLGLSQIIMRSKTPL</sequence>
<keyword evidence="2" id="KW-0812">Transmembrane</keyword>
<dbReference type="EMBL" id="ATHI01000014">
    <property type="protein sequence ID" value="EPR34228.1"/>
    <property type="molecule type" value="Genomic_DNA"/>
</dbReference>
<comment type="caution">
    <text evidence="4">The sequence shown here is derived from an EMBL/GenBank/DDBJ whole genome shotgun (WGS) entry which is preliminary data.</text>
</comment>
<evidence type="ECO:0000256" key="2">
    <source>
        <dbReference type="SAM" id="Phobius"/>
    </source>
</evidence>
<keyword evidence="2" id="KW-1133">Transmembrane helix</keyword>
<feature type="region of interest" description="Disordered" evidence="1">
    <location>
        <begin position="86"/>
        <end position="159"/>
    </location>
</feature>
<dbReference type="STRING" id="1121439.dsat_2867"/>
<dbReference type="SUPFAM" id="SSF110997">
    <property type="entry name" value="Sporulation related repeat"/>
    <property type="match status" value="1"/>
</dbReference>
<proteinExistence type="predicted"/>
<dbReference type="RefSeq" id="WP_020886832.1">
    <property type="nucleotide sequence ID" value="NZ_ATHI01000014.1"/>
</dbReference>
<evidence type="ECO:0000256" key="1">
    <source>
        <dbReference type="SAM" id="MobiDB-lite"/>
    </source>
</evidence>
<dbReference type="InterPro" id="IPR007730">
    <property type="entry name" value="SPOR-like_dom"/>
</dbReference>
<dbReference type="Proteomes" id="UP000014975">
    <property type="component" value="Unassembled WGS sequence"/>
</dbReference>
<organism evidence="4 5">
    <name type="scientific">Alkalidesulfovibrio alkalitolerans DSM 16529</name>
    <dbReference type="NCBI Taxonomy" id="1121439"/>
    <lineage>
        <taxon>Bacteria</taxon>
        <taxon>Pseudomonadati</taxon>
        <taxon>Thermodesulfobacteriota</taxon>
        <taxon>Desulfovibrionia</taxon>
        <taxon>Desulfovibrionales</taxon>
        <taxon>Desulfovibrionaceae</taxon>
        <taxon>Alkalidesulfovibrio</taxon>
    </lineage>
</organism>
<dbReference type="PROSITE" id="PS51724">
    <property type="entry name" value="SPOR"/>
    <property type="match status" value="1"/>
</dbReference>
<accession>S7UPK1</accession>
<dbReference type="PANTHER" id="PTHR38687">
    <property type="entry name" value="CELL DIVISION PROTEIN DEDD-RELATED"/>
    <property type="match status" value="1"/>
</dbReference>
<dbReference type="GO" id="GO:0032506">
    <property type="term" value="P:cytokinetic process"/>
    <property type="evidence" value="ECO:0007669"/>
    <property type="project" value="TreeGrafter"/>
</dbReference>
<keyword evidence="2" id="KW-0472">Membrane</keyword>
<evidence type="ECO:0000313" key="4">
    <source>
        <dbReference type="EMBL" id="EPR34228.1"/>
    </source>
</evidence>
<dbReference type="AlphaFoldDB" id="S7UPK1"/>
<dbReference type="InterPro" id="IPR036680">
    <property type="entry name" value="SPOR-like_sf"/>
</dbReference>
<keyword evidence="5" id="KW-1185">Reference proteome</keyword>
<dbReference type="GO" id="GO:0032153">
    <property type="term" value="C:cell division site"/>
    <property type="evidence" value="ECO:0007669"/>
    <property type="project" value="TreeGrafter"/>
</dbReference>
<dbReference type="eggNOG" id="COG3087">
    <property type="taxonomic scope" value="Bacteria"/>
</dbReference>
<dbReference type="InterPro" id="IPR052521">
    <property type="entry name" value="Cell_div_SPOR-domain"/>
</dbReference>
<dbReference type="GO" id="GO:0030428">
    <property type="term" value="C:cell septum"/>
    <property type="evidence" value="ECO:0007669"/>
    <property type="project" value="TreeGrafter"/>
</dbReference>
<feature type="domain" description="SPOR" evidence="3">
    <location>
        <begin position="159"/>
        <end position="237"/>
    </location>
</feature>
<reference evidence="4 5" key="1">
    <citation type="journal article" date="2013" name="Genome Announc.">
        <title>Draft genome sequences for three mercury-methylating, sulfate-reducing bacteria.</title>
        <authorList>
            <person name="Brown S.D."/>
            <person name="Hurt R.A.Jr."/>
            <person name="Gilmour C.C."/>
            <person name="Elias D.A."/>
        </authorList>
    </citation>
    <scope>NUCLEOTIDE SEQUENCE [LARGE SCALE GENOMIC DNA]</scope>
    <source>
        <strain evidence="4 5">DSM 16529</strain>
    </source>
</reference>
<evidence type="ECO:0000313" key="5">
    <source>
        <dbReference type="Proteomes" id="UP000014975"/>
    </source>
</evidence>
<protein>
    <submittedName>
        <fullName evidence="4">Sporulation domain-containing protein</fullName>
    </submittedName>
</protein>
<dbReference type="PATRIC" id="fig|1121439.3.peg.1384"/>
<name>S7UPK1_9BACT</name>
<evidence type="ECO:0000259" key="3">
    <source>
        <dbReference type="PROSITE" id="PS51724"/>
    </source>
</evidence>
<gene>
    <name evidence="4" type="ORF">dsat_2867</name>
</gene>
<dbReference type="GO" id="GO:0042834">
    <property type="term" value="F:peptidoglycan binding"/>
    <property type="evidence" value="ECO:0007669"/>
    <property type="project" value="InterPro"/>
</dbReference>
<feature type="compositionally biased region" description="Low complexity" evidence="1">
    <location>
        <begin position="118"/>
        <end position="131"/>
    </location>
</feature>